<keyword evidence="2" id="KW-0812">Transmembrane</keyword>
<dbReference type="SUPFAM" id="SSF74653">
    <property type="entry name" value="TolA/TonB C-terminal domain"/>
    <property type="match status" value="1"/>
</dbReference>
<feature type="compositionally biased region" description="Pro residues" evidence="5">
    <location>
        <begin position="78"/>
        <end position="90"/>
    </location>
</feature>
<name>A0ABX7N9M4_9BACT</name>
<dbReference type="InterPro" id="IPR006260">
    <property type="entry name" value="TonB/TolA_C"/>
</dbReference>
<evidence type="ECO:0000313" key="7">
    <source>
        <dbReference type="EMBL" id="QSQ15462.1"/>
    </source>
</evidence>
<dbReference type="EMBL" id="CP071091">
    <property type="protein sequence ID" value="QSQ15462.1"/>
    <property type="molecule type" value="Genomic_DNA"/>
</dbReference>
<organism evidence="7 8">
    <name type="scientific">Myxococcus landrumensis</name>
    <dbReference type="NCBI Taxonomy" id="2813577"/>
    <lineage>
        <taxon>Bacteria</taxon>
        <taxon>Pseudomonadati</taxon>
        <taxon>Myxococcota</taxon>
        <taxon>Myxococcia</taxon>
        <taxon>Myxococcales</taxon>
        <taxon>Cystobacterineae</taxon>
        <taxon>Myxococcaceae</taxon>
        <taxon>Myxococcus</taxon>
    </lineage>
</organism>
<proteinExistence type="predicted"/>
<evidence type="ECO:0000313" key="8">
    <source>
        <dbReference type="Proteomes" id="UP000663090"/>
    </source>
</evidence>
<evidence type="ECO:0000256" key="1">
    <source>
        <dbReference type="ARBA" id="ARBA00004167"/>
    </source>
</evidence>
<sequence>MSRPEPSPRDESSIASIVLGPPPARRRHAIWWAFAVTASLHGVAGVLAYQAWHQGQSAAPQVAVRKQVIRVDHEVDLNPPPPPPPPPPQPQRVARADPPTPRVKTPSPAPRESARPTPVEPAQAGAVVAAKETAAPLDFTDFEMTSGNAPKYAGGVTASTGRSTTAVNTVASGDTEGVGTGGSQARAIQLSARNWSCPWPKEADALRIDNQTVVLRVAVDADGEVTSTELVSDPGHGFGQAALACARKARFDTALDREGRPLAAVSPPIRVRFVRP</sequence>
<dbReference type="InterPro" id="IPR037682">
    <property type="entry name" value="TonB_C"/>
</dbReference>
<comment type="subcellular location">
    <subcellularLocation>
        <location evidence="1">Membrane</location>
        <topology evidence="1">Single-pass membrane protein</topology>
    </subcellularLocation>
</comment>
<evidence type="ECO:0000256" key="4">
    <source>
        <dbReference type="ARBA" id="ARBA00023136"/>
    </source>
</evidence>
<keyword evidence="3" id="KW-1133">Transmembrane helix</keyword>
<keyword evidence="4" id="KW-0472">Membrane</keyword>
<dbReference type="Gene3D" id="3.30.1150.10">
    <property type="match status" value="1"/>
</dbReference>
<dbReference type="Pfam" id="PF03544">
    <property type="entry name" value="TonB_C"/>
    <property type="match status" value="1"/>
</dbReference>
<accession>A0ABX7N9M4</accession>
<evidence type="ECO:0000256" key="3">
    <source>
        <dbReference type="ARBA" id="ARBA00022989"/>
    </source>
</evidence>
<keyword evidence="8" id="KW-1185">Reference proteome</keyword>
<dbReference type="NCBIfam" id="TIGR01352">
    <property type="entry name" value="tonB_Cterm"/>
    <property type="match status" value="1"/>
</dbReference>
<dbReference type="Proteomes" id="UP000663090">
    <property type="component" value="Chromosome"/>
</dbReference>
<reference evidence="7 8" key="1">
    <citation type="submission" date="2021-02" db="EMBL/GenBank/DDBJ databases">
        <title>De Novo genome assembly of isolated myxobacteria.</title>
        <authorList>
            <person name="Stevens D.C."/>
        </authorList>
    </citation>
    <scope>NUCLEOTIDE SEQUENCE [LARGE SCALE GENOMIC DNA]</scope>
    <source>
        <strain evidence="7 8">SCHIC003</strain>
    </source>
</reference>
<evidence type="ECO:0000259" key="6">
    <source>
        <dbReference type="Pfam" id="PF03544"/>
    </source>
</evidence>
<evidence type="ECO:0000256" key="5">
    <source>
        <dbReference type="SAM" id="MobiDB-lite"/>
    </source>
</evidence>
<protein>
    <submittedName>
        <fullName evidence="7">TonB family protein</fullName>
    </submittedName>
</protein>
<gene>
    <name evidence="7" type="ORF">JY572_05150</name>
</gene>
<feature type="region of interest" description="Disordered" evidence="5">
    <location>
        <begin position="74"/>
        <end position="123"/>
    </location>
</feature>
<evidence type="ECO:0000256" key="2">
    <source>
        <dbReference type="ARBA" id="ARBA00022692"/>
    </source>
</evidence>
<feature type="domain" description="TonB C-terminal" evidence="6">
    <location>
        <begin position="200"/>
        <end position="273"/>
    </location>
</feature>
<dbReference type="RefSeq" id="WP_206717165.1">
    <property type="nucleotide sequence ID" value="NZ_CP071091.1"/>
</dbReference>